<organism evidence="1 2">
    <name type="scientific">Dermatophagoides farinae</name>
    <name type="common">American house dust mite</name>
    <dbReference type="NCBI Taxonomy" id="6954"/>
    <lineage>
        <taxon>Eukaryota</taxon>
        <taxon>Metazoa</taxon>
        <taxon>Ecdysozoa</taxon>
        <taxon>Arthropoda</taxon>
        <taxon>Chelicerata</taxon>
        <taxon>Arachnida</taxon>
        <taxon>Acari</taxon>
        <taxon>Acariformes</taxon>
        <taxon>Sarcoptiformes</taxon>
        <taxon>Astigmata</taxon>
        <taxon>Psoroptidia</taxon>
        <taxon>Analgoidea</taxon>
        <taxon>Pyroglyphidae</taxon>
        <taxon>Dermatophagoidinae</taxon>
        <taxon>Dermatophagoides</taxon>
    </lineage>
</organism>
<evidence type="ECO:0000313" key="2">
    <source>
        <dbReference type="Proteomes" id="UP000790347"/>
    </source>
</evidence>
<evidence type="ECO:0000313" key="1">
    <source>
        <dbReference type="EMBL" id="KAH9517875.1"/>
    </source>
</evidence>
<keyword evidence="2" id="KW-1185">Reference proteome</keyword>
<reference evidence="1" key="2">
    <citation type="journal article" date="2022" name="Res Sq">
        <title>Comparative Genomics Reveals Insights into the Divergent Evolution of Astigmatic Mites and Household Pest Adaptations.</title>
        <authorList>
            <person name="Xiong Q."/>
            <person name="Wan A.T.-Y."/>
            <person name="Liu X.-Y."/>
            <person name="Fung C.S.-H."/>
            <person name="Xiao X."/>
            <person name="Malainual N."/>
            <person name="Hou J."/>
            <person name="Wang L."/>
            <person name="Wang M."/>
            <person name="Yang K."/>
            <person name="Cui Y."/>
            <person name="Leung E."/>
            <person name="Nong W."/>
            <person name="Shin S.-K."/>
            <person name="Au S."/>
            <person name="Jeong K.Y."/>
            <person name="Chew F.T."/>
            <person name="Hui J."/>
            <person name="Leung T.F."/>
            <person name="Tungtrongchitr A."/>
            <person name="Zhong N."/>
            <person name="Liu Z."/>
            <person name="Tsui S."/>
        </authorList>
    </citation>
    <scope>NUCLEOTIDE SEQUENCE</scope>
    <source>
        <strain evidence="1">Derf</strain>
        <tissue evidence="1">Whole organism</tissue>
    </source>
</reference>
<dbReference type="AlphaFoldDB" id="A0A922I2J2"/>
<proteinExistence type="predicted"/>
<protein>
    <submittedName>
        <fullName evidence="1">Uncharacterized protein</fullName>
    </submittedName>
</protein>
<dbReference type="Proteomes" id="UP000790347">
    <property type="component" value="Unassembled WGS sequence"/>
</dbReference>
<gene>
    <name evidence="1" type="ORF">DERF_008493</name>
</gene>
<reference evidence="1" key="1">
    <citation type="submission" date="2013-05" db="EMBL/GenBank/DDBJ databases">
        <authorList>
            <person name="Yim A.K.Y."/>
            <person name="Chan T.F."/>
            <person name="Ji K.M."/>
            <person name="Liu X.Y."/>
            <person name="Zhou J.W."/>
            <person name="Li R.Q."/>
            <person name="Yang K.Y."/>
            <person name="Li J."/>
            <person name="Li M."/>
            <person name="Law P.T.W."/>
            <person name="Wu Y.L."/>
            <person name="Cai Z.L."/>
            <person name="Qin H."/>
            <person name="Bao Y."/>
            <person name="Leung R.K.K."/>
            <person name="Ng P.K.S."/>
            <person name="Zou J."/>
            <person name="Zhong X.J."/>
            <person name="Ran P.X."/>
            <person name="Zhong N.S."/>
            <person name="Liu Z.G."/>
            <person name="Tsui S.K.W."/>
        </authorList>
    </citation>
    <scope>NUCLEOTIDE SEQUENCE</scope>
    <source>
        <strain evidence="1">Derf</strain>
        <tissue evidence="1">Whole organism</tissue>
    </source>
</reference>
<comment type="caution">
    <text evidence="1">The sequence shown here is derived from an EMBL/GenBank/DDBJ whole genome shotgun (WGS) entry which is preliminary data.</text>
</comment>
<accession>A0A922I2J2</accession>
<name>A0A922I2J2_DERFA</name>
<dbReference type="EMBL" id="ASGP02000003">
    <property type="protein sequence ID" value="KAH9517875.1"/>
    <property type="molecule type" value="Genomic_DNA"/>
</dbReference>
<sequence>MEMYKMSDSSCRLRTTSSVIKIFTADGPIIQNLLRYVHFGFVEFEDNIVAINFDCSSLTMDNFDLILFQCNALYNRIPSVRPQICMRSSLDNIKKSKPEKFSNIDR</sequence>